<name>A0ABT4DE62_9CLOT</name>
<comment type="caution">
    <text evidence="2">The sequence shown here is derived from an EMBL/GenBank/DDBJ whole genome shotgun (WGS) entry which is preliminary data.</text>
</comment>
<evidence type="ECO:0000313" key="2">
    <source>
        <dbReference type="EMBL" id="MCY6960587.1"/>
    </source>
</evidence>
<feature type="transmembrane region" description="Helical" evidence="1">
    <location>
        <begin position="82"/>
        <end position="99"/>
    </location>
</feature>
<reference evidence="2" key="1">
    <citation type="submission" date="2022-12" db="EMBL/GenBank/DDBJ databases">
        <title>Clostridium sp. nov., isolated from industrial wastewater.</title>
        <authorList>
            <person name="Jiayan W."/>
        </authorList>
    </citation>
    <scope>NUCLEOTIDE SEQUENCE</scope>
    <source>
        <strain evidence="2">ZC22-4</strain>
    </source>
</reference>
<keyword evidence="1" id="KW-0812">Transmembrane</keyword>
<protein>
    <submittedName>
        <fullName evidence="2">AzlD domain-containing protein</fullName>
    </submittedName>
</protein>
<proteinExistence type="predicted"/>
<keyword evidence="3" id="KW-1185">Reference proteome</keyword>
<dbReference type="InterPro" id="IPR008407">
    <property type="entry name" value="Brnchd-chn_aa_trnsp_AzlD"/>
</dbReference>
<organism evidence="2 3">
    <name type="scientific">Clostridium brassicae</name>
    <dbReference type="NCBI Taxonomy" id="2999072"/>
    <lineage>
        <taxon>Bacteria</taxon>
        <taxon>Bacillati</taxon>
        <taxon>Bacillota</taxon>
        <taxon>Clostridia</taxon>
        <taxon>Eubacteriales</taxon>
        <taxon>Clostridiaceae</taxon>
        <taxon>Clostridium</taxon>
    </lineage>
</organism>
<evidence type="ECO:0000256" key="1">
    <source>
        <dbReference type="SAM" id="Phobius"/>
    </source>
</evidence>
<dbReference type="Proteomes" id="UP001144612">
    <property type="component" value="Unassembled WGS sequence"/>
</dbReference>
<keyword evidence="1" id="KW-1133">Transmembrane helix</keyword>
<gene>
    <name evidence="2" type="ORF">OW729_18495</name>
</gene>
<keyword evidence="1" id="KW-0472">Membrane</keyword>
<evidence type="ECO:0000313" key="3">
    <source>
        <dbReference type="Proteomes" id="UP001144612"/>
    </source>
</evidence>
<sequence>MNKVLIIILFAAIVTYLTRAVPLLLHKENKLNKFFDSFLKYIPYAALSGLLFPEILYSTGKMITAVIGGTFASILLLKKQNMIIVVVGTILLVYVLNLYL</sequence>
<feature type="transmembrane region" description="Helical" evidence="1">
    <location>
        <begin position="55"/>
        <end position="77"/>
    </location>
</feature>
<dbReference type="RefSeq" id="WP_268063024.1">
    <property type="nucleotide sequence ID" value="NZ_JAPQFJ010000035.1"/>
</dbReference>
<accession>A0ABT4DE62</accession>
<dbReference type="EMBL" id="JAPQFJ010000035">
    <property type="protein sequence ID" value="MCY6960587.1"/>
    <property type="molecule type" value="Genomic_DNA"/>
</dbReference>
<dbReference type="Pfam" id="PF05437">
    <property type="entry name" value="AzlD"/>
    <property type="match status" value="1"/>
</dbReference>